<sequence length="61" mass="7388">MNRISNKLAGRLLDTDLANSSWRETYPKAYEDLLEYRQDIEQSFRQILSDHFDRVRKELLE</sequence>
<name>A0A0F9UW97_9ZZZZ</name>
<dbReference type="AlphaFoldDB" id="A0A0F9UW97"/>
<protein>
    <submittedName>
        <fullName evidence="1">Uncharacterized protein</fullName>
    </submittedName>
</protein>
<accession>A0A0F9UW97</accession>
<organism evidence="1">
    <name type="scientific">marine sediment metagenome</name>
    <dbReference type="NCBI Taxonomy" id="412755"/>
    <lineage>
        <taxon>unclassified sequences</taxon>
        <taxon>metagenomes</taxon>
        <taxon>ecological metagenomes</taxon>
    </lineage>
</organism>
<gene>
    <name evidence="1" type="ORF">LCGC14_0481810</name>
</gene>
<dbReference type="EMBL" id="LAZR01000524">
    <property type="protein sequence ID" value="KKN65461.1"/>
    <property type="molecule type" value="Genomic_DNA"/>
</dbReference>
<evidence type="ECO:0000313" key="1">
    <source>
        <dbReference type="EMBL" id="KKN65461.1"/>
    </source>
</evidence>
<comment type="caution">
    <text evidence="1">The sequence shown here is derived from an EMBL/GenBank/DDBJ whole genome shotgun (WGS) entry which is preliminary data.</text>
</comment>
<reference evidence="1" key="1">
    <citation type="journal article" date="2015" name="Nature">
        <title>Complex archaea that bridge the gap between prokaryotes and eukaryotes.</title>
        <authorList>
            <person name="Spang A."/>
            <person name="Saw J.H."/>
            <person name="Jorgensen S.L."/>
            <person name="Zaremba-Niedzwiedzka K."/>
            <person name="Martijn J."/>
            <person name="Lind A.E."/>
            <person name="van Eijk R."/>
            <person name="Schleper C."/>
            <person name="Guy L."/>
            <person name="Ettema T.J."/>
        </authorList>
    </citation>
    <scope>NUCLEOTIDE SEQUENCE</scope>
</reference>
<proteinExistence type="predicted"/>